<keyword evidence="3" id="KW-1185">Reference proteome</keyword>
<dbReference type="AlphaFoldDB" id="A0A225E128"/>
<feature type="compositionally biased region" description="Gly residues" evidence="1">
    <location>
        <begin position="55"/>
        <end position="66"/>
    </location>
</feature>
<reference evidence="3" key="1">
    <citation type="submission" date="2017-06" db="EMBL/GenBank/DDBJ databases">
        <title>Genome analysis of Fimbriiglobus ruber SP5, the first member of the order Planctomycetales with confirmed chitinolytic capability.</title>
        <authorList>
            <person name="Ravin N.V."/>
            <person name="Rakitin A.L."/>
            <person name="Ivanova A.A."/>
            <person name="Beletsky A.V."/>
            <person name="Kulichevskaya I.S."/>
            <person name="Mardanov A.V."/>
            <person name="Dedysh S.N."/>
        </authorList>
    </citation>
    <scope>NUCLEOTIDE SEQUENCE [LARGE SCALE GENOMIC DNA]</scope>
    <source>
        <strain evidence="3">SP5</strain>
    </source>
</reference>
<accession>A0A225E128</accession>
<proteinExistence type="predicted"/>
<protein>
    <submittedName>
        <fullName evidence="2">Uncharacterized protein</fullName>
    </submittedName>
</protein>
<evidence type="ECO:0000256" key="1">
    <source>
        <dbReference type="SAM" id="MobiDB-lite"/>
    </source>
</evidence>
<evidence type="ECO:0000313" key="2">
    <source>
        <dbReference type="EMBL" id="OWK43189.1"/>
    </source>
</evidence>
<feature type="compositionally biased region" description="Basic residues" evidence="1">
    <location>
        <begin position="69"/>
        <end position="79"/>
    </location>
</feature>
<comment type="caution">
    <text evidence="2">The sequence shown here is derived from an EMBL/GenBank/DDBJ whole genome shotgun (WGS) entry which is preliminary data.</text>
</comment>
<dbReference type="EMBL" id="NIDE01000004">
    <property type="protein sequence ID" value="OWK43189.1"/>
    <property type="molecule type" value="Genomic_DNA"/>
</dbReference>
<gene>
    <name evidence="2" type="ORF">FRUB_02788</name>
</gene>
<evidence type="ECO:0000313" key="3">
    <source>
        <dbReference type="Proteomes" id="UP000214646"/>
    </source>
</evidence>
<dbReference type="Proteomes" id="UP000214646">
    <property type="component" value="Unassembled WGS sequence"/>
</dbReference>
<feature type="region of interest" description="Disordered" evidence="1">
    <location>
        <begin position="25"/>
        <end position="81"/>
    </location>
</feature>
<organism evidence="2 3">
    <name type="scientific">Fimbriiglobus ruber</name>
    <dbReference type="NCBI Taxonomy" id="1908690"/>
    <lineage>
        <taxon>Bacteria</taxon>
        <taxon>Pseudomonadati</taxon>
        <taxon>Planctomycetota</taxon>
        <taxon>Planctomycetia</taxon>
        <taxon>Gemmatales</taxon>
        <taxon>Gemmataceae</taxon>
        <taxon>Fimbriiglobus</taxon>
    </lineage>
</organism>
<name>A0A225E128_9BACT</name>
<sequence>MWVLPRSLDRIESRNRGRAYIVGSHGNSSRISGARGGADSGAVTVDTKRVPAPGMSGGVARLGGLRGARERRGRGRPARRGYSGSVSALAAVCHKDSAFRVTCAKEGYCPSRFAQPERLVVLSPGQRPGGPLEILALV</sequence>